<protein>
    <submittedName>
        <fullName evidence="9">Cytochrome P450</fullName>
    </submittedName>
</protein>
<dbReference type="GO" id="GO:0020037">
    <property type="term" value="F:heme binding"/>
    <property type="evidence" value="ECO:0007669"/>
    <property type="project" value="InterPro"/>
</dbReference>
<dbReference type="AlphaFoldDB" id="A0A6A5K2Y2"/>
<dbReference type="Gene3D" id="1.10.630.10">
    <property type="entry name" value="Cytochrome P450"/>
    <property type="match status" value="1"/>
</dbReference>
<dbReference type="InterPro" id="IPR001128">
    <property type="entry name" value="Cyt_P450"/>
</dbReference>
<dbReference type="SUPFAM" id="SSF48264">
    <property type="entry name" value="Cytochrome P450"/>
    <property type="match status" value="1"/>
</dbReference>
<evidence type="ECO:0000256" key="4">
    <source>
        <dbReference type="ARBA" id="ARBA00023002"/>
    </source>
</evidence>
<keyword evidence="4" id="KW-0560">Oxidoreductase</keyword>
<proteinExistence type="inferred from homology"/>
<name>A0A6A5K2Y2_9PLEO</name>
<reference evidence="9" key="1">
    <citation type="submission" date="2020-01" db="EMBL/GenBank/DDBJ databases">
        <authorList>
            <consortium name="DOE Joint Genome Institute"/>
            <person name="Haridas S."/>
            <person name="Albert R."/>
            <person name="Binder M."/>
            <person name="Bloem J."/>
            <person name="Labutti K."/>
            <person name="Salamov A."/>
            <person name="Andreopoulos B."/>
            <person name="Baker S.E."/>
            <person name="Barry K."/>
            <person name="Bills G."/>
            <person name="Bluhm B.H."/>
            <person name="Cannon C."/>
            <person name="Castanera R."/>
            <person name="Culley D.E."/>
            <person name="Daum C."/>
            <person name="Ezra D."/>
            <person name="Gonzalez J.B."/>
            <person name="Henrissat B."/>
            <person name="Kuo A."/>
            <person name="Liang C."/>
            <person name="Lipzen A."/>
            <person name="Lutzoni F."/>
            <person name="Magnuson J."/>
            <person name="Mondo S."/>
            <person name="Nolan M."/>
            <person name="Ohm R."/>
            <person name="Pangilinan J."/>
            <person name="Park H.-J."/>
            <person name="Ramirez L."/>
            <person name="Alfaro M."/>
            <person name="Sun H."/>
            <person name="Tritt A."/>
            <person name="Yoshinaga Y."/>
            <person name="Zwiers L.-H."/>
            <person name="Turgeon B.G."/>
            <person name="Goodwin S.B."/>
            <person name="Spatafora J.W."/>
            <person name="Crous P.W."/>
            <person name="Grigoriev I.V."/>
        </authorList>
    </citation>
    <scope>NUCLEOTIDE SEQUENCE</scope>
    <source>
        <strain evidence="9">P77</strain>
    </source>
</reference>
<keyword evidence="3 7" id="KW-0479">Metal-binding</keyword>
<dbReference type="InterPro" id="IPR050121">
    <property type="entry name" value="Cytochrome_P450_monoxygenase"/>
</dbReference>
<keyword evidence="8" id="KW-1133">Transmembrane helix</keyword>
<dbReference type="EMBL" id="ML975396">
    <property type="protein sequence ID" value="KAF1830436.1"/>
    <property type="molecule type" value="Genomic_DNA"/>
</dbReference>
<dbReference type="PANTHER" id="PTHR24305:SF187">
    <property type="entry name" value="P450, PUTATIVE (EUROFUNG)-RELATED"/>
    <property type="match status" value="1"/>
</dbReference>
<accession>A0A6A5K2Y2</accession>
<evidence type="ECO:0000313" key="9">
    <source>
        <dbReference type="EMBL" id="KAF1830436.1"/>
    </source>
</evidence>
<dbReference type="InterPro" id="IPR002401">
    <property type="entry name" value="Cyt_P450_E_grp-I"/>
</dbReference>
<dbReference type="GO" id="GO:0005506">
    <property type="term" value="F:iron ion binding"/>
    <property type="evidence" value="ECO:0007669"/>
    <property type="project" value="InterPro"/>
</dbReference>
<gene>
    <name evidence="9" type="ORF">BDW02DRAFT_534082</name>
</gene>
<evidence type="ECO:0000256" key="7">
    <source>
        <dbReference type="PIRSR" id="PIRSR602401-1"/>
    </source>
</evidence>
<keyword evidence="5 7" id="KW-0408">Iron</keyword>
<comment type="similarity">
    <text evidence="2">Belongs to the cytochrome P450 family.</text>
</comment>
<comment type="cofactor">
    <cofactor evidence="1 7">
        <name>heme</name>
        <dbReference type="ChEBI" id="CHEBI:30413"/>
    </cofactor>
</comment>
<evidence type="ECO:0000256" key="6">
    <source>
        <dbReference type="ARBA" id="ARBA00023033"/>
    </source>
</evidence>
<keyword evidence="8" id="KW-0812">Transmembrane</keyword>
<keyword evidence="7" id="KW-0349">Heme</keyword>
<sequence>MQNRLYITAVLTGILLHAIVFSRHEWDRHAPRIVIYAYVLYVAAVGLLIVKGGFTFGQSILETLILGAALLSGLFGSMVTYRLFLHPLHLFPGPLVARLTSFWVIQQSIPDLKFYVKLRGLHDRYGDFVRIRPREVSICHPDAVIDVHGPRSRIRKGEWYDLTYPHPNLQAVRDPELHRKQRPYWDKAFQSNALQEYTPRLAAHYKILMSMFDSHATLGTSVDASGAFLDLFFDVISDLTFGKSFNGLTTKQRSPIVEEFLKRQRPGGFLLLHIPILHIVRQLSMKTIKKWEHWYEAALEARKTMRTETSDIYTYLSKSDGFMSNLVGEAELIMVAGADTNAITITNVCYLMCRHPEYQTKLYEELAELPTIDGIIDDQHLVGKPYLTGIINEALRLHPPAPSGVQRLTPPEGAVIAGRYIPGDIVVTTPTYSLHRDPRTFARPNDFIPERWSSKPELVLRKEAFLPFGYGAYNCSGKPLAMLQLRMVVAMIFKQFEVSFAPDKELECQHFVDHQADCFTLHLEPLPLLLKKRQTVD</sequence>
<evidence type="ECO:0000256" key="3">
    <source>
        <dbReference type="ARBA" id="ARBA00022723"/>
    </source>
</evidence>
<feature type="transmembrane region" description="Helical" evidence="8">
    <location>
        <begin position="34"/>
        <end position="54"/>
    </location>
</feature>
<dbReference type="GO" id="GO:0016705">
    <property type="term" value="F:oxidoreductase activity, acting on paired donors, with incorporation or reduction of molecular oxygen"/>
    <property type="evidence" value="ECO:0007669"/>
    <property type="project" value="InterPro"/>
</dbReference>
<evidence type="ECO:0000256" key="8">
    <source>
        <dbReference type="SAM" id="Phobius"/>
    </source>
</evidence>
<dbReference type="PANTHER" id="PTHR24305">
    <property type="entry name" value="CYTOCHROME P450"/>
    <property type="match status" value="1"/>
</dbReference>
<dbReference type="InterPro" id="IPR036396">
    <property type="entry name" value="Cyt_P450_sf"/>
</dbReference>
<organism evidence="9 10">
    <name type="scientific">Decorospora gaudefroyi</name>
    <dbReference type="NCBI Taxonomy" id="184978"/>
    <lineage>
        <taxon>Eukaryota</taxon>
        <taxon>Fungi</taxon>
        <taxon>Dikarya</taxon>
        <taxon>Ascomycota</taxon>
        <taxon>Pezizomycotina</taxon>
        <taxon>Dothideomycetes</taxon>
        <taxon>Pleosporomycetidae</taxon>
        <taxon>Pleosporales</taxon>
        <taxon>Pleosporineae</taxon>
        <taxon>Pleosporaceae</taxon>
        <taxon>Decorospora</taxon>
    </lineage>
</organism>
<feature type="binding site" description="axial binding residue" evidence="7">
    <location>
        <position position="475"/>
    </location>
    <ligand>
        <name>heme</name>
        <dbReference type="ChEBI" id="CHEBI:30413"/>
    </ligand>
    <ligandPart>
        <name>Fe</name>
        <dbReference type="ChEBI" id="CHEBI:18248"/>
    </ligandPart>
</feature>
<dbReference type="GO" id="GO:0004497">
    <property type="term" value="F:monooxygenase activity"/>
    <property type="evidence" value="ECO:0007669"/>
    <property type="project" value="UniProtKB-KW"/>
</dbReference>
<keyword evidence="10" id="KW-1185">Reference proteome</keyword>
<evidence type="ECO:0000256" key="1">
    <source>
        <dbReference type="ARBA" id="ARBA00001971"/>
    </source>
</evidence>
<feature type="transmembrane region" description="Helical" evidence="8">
    <location>
        <begin position="60"/>
        <end position="81"/>
    </location>
</feature>
<dbReference type="CDD" id="cd11061">
    <property type="entry name" value="CYP67-like"/>
    <property type="match status" value="1"/>
</dbReference>
<dbReference type="OrthoDB" id="6692864at2759"/>
<dbReference type="PRINTS" id="PR00385">
    <property type="entry name" value="P450"/>
</dbReference>
<keyword evidence="6" id="KW-0503">Monooxygenase</keyword>
<keyword evidence="8" id="KW-0472">Membrane</keyword>
<dbReference type="Pfam" id="PF00067">
    <property type="entry name" value="p450"/>
    <property type="match status" value="1"/>
</dbReference>
<dbReference type="PRINTS" id="PR00463">
    <property type="entry name" value="EP450I"/>
</dbReference>
<evidence type="ECO:0000256" key="5">
    <source>
        <dbReference type="ARBA" id="ARBA00023004"/>
    </source>
</evidence>
<evidence type="ECO:0000313" key="10">
    <source>
        <dbReference type="Proteomes" id="UP000800040"/>
    </source>
</evidence>
<evidence type="ECO:0000256" key="2">
    <source>
        <dbReference type="ARBA" id="ARBA00010617"/>
    </source>
</evidence>
<dbReference type="Proteomes" id="UP000800040">
    <property type="component" value="Unassembled WGS sequence"/>
</dbReference>
<feature type="transmembrane region" description="Helical" evidence="8">
    <location>
        <begin position="6"/>
        <end position="22"/>
    </location>
</feature>